<dbReference type="Pfam" id="PF10075">
    <property type="entry name" value="CSN8_PSD8_EIF3K"/>
    <property type="match status" value="1"/>
</dbReference>
<dbReference type="Proteomes" id="UP000007110">
    <property type="component" value="Unassembled WGS sequence"/>
</dbReference>
<organism evidence="7 8">
    <name type="scientific">Strongylocentrotus purpuratus</name>
    <name type="common">Purple sea urchin</name>
    <dbReference type="NCBI Taxonomy" id="7668"/>
    <lineage>
        <taxon>Eukaryota</taxon>
        <taxon>Metazoa</taxon>
        <taxon>Echinodermata</taxon>
        <taxon>Eleutherozoa</taxon>
        <taxon>Echinozoa</taxon>
        <taxon>Echinoidea</taxon>
        <taxon>Euechinoidea</taxon>
        <taxon>Echinacea</taxon>
        <taxon>Camarodonta</taxon>
        <taxon>Echinidea</taxon>
        <taxon>Strongylocentrotidae</taxon>
        <taxon>Strongylocentrotus</taxon>
    </lineage>
</organism>
<dbReference type="OrthoDB" id="409122at2759"/>
<evidence type="ECO:0000256" key="5">
    <source>
        <dbReference type="ARBA" id="ARBA00078986"/>
    </source>
</evidence>
<evidence type="ECO:0000256" key="1">
    <source>
        <dbReference type="ARBA" id="ARBA00009627"/>
    </source>
</evidence>
<dbReference type="PROSITE" id="PS50250">
    <property type="entry name" value="PCI"/>
    <property type="match status" value="1"/>
</dbReference>
<keyword evidence="8" id="KW-1185">Reference proteome</keyword>
<dbReference type="KEGG" id="spu:578485"/>
<dbReference type="RefSeq" id="XP_783742.2">
    <property type="nucleotide sequence ID" value="XM_778649.5"/>
</dbReference>
<comment type="subunit">
    <text evidence="4">Component of the 19S proteasome regulatory particle complex. The 26S proteasome consists of a 20S core particle (CP) and two 19S regulatory subunits (RP). The regulatory particle is made of a lid composed of 9 subunits including PSMD8, a base containing 6 ATPases and few additional components. Interacts with DDI2. Interacts with TASOR.</text>
</comment>
<feature type="domain" description="PCI" evidence="6">
    <location>
        <begin position="75"/>
        <end position="247"/>
    </location>
</feature>
<dbReference type="Gene3D" id="1.25.40.990">
    <property type="match status" value="1"/>
</dbReference>
<dbReference type="CTD" id="5714"/>
<evidence type="ECO:0000259" key="6">
    <source>
        <dbReference type="PROSITE" id="PS50250"/>
    </source>
</evidence>
<reference evidence="8" key="1">
    <citation type="submission" date="2015-02" db="EMBL/GenBank/DDBJ databases">
        <title>Genome sequencing for Strongylocentrotus purpuratus.</title>
        <authorList>
            <person name="Murali S."/>
            <person name="Liu Y."/>
            <person name="Vee V."/>
            <person name="English A."/>
            <person name="Wang M."/>
            <person name="Skinner E."/>
            <person name="Han Y."/>
            <person name="Muzny D.M."/>
            <person name="Worley K.C."/>
            <person name="Gibbs R.A."/>
        </authorList>
    </citation>
    <scope>NUCLEOTIDE SEQUENCE</scope>
</reference>
<evidence type="ECO:0000313" key="7">
    <source>
        <dbReference type="EnsemblMetazoa" id="XP_783742"/>
    </source>
</evidence>
<evidence type="ECO:0000256" key="4">
    <source>
        <dbReference type="ARBA" id="ARBA00062283"/>
    </source>
</evidence>
<dbReference type="GO" id="GO:0005634">
    <property type="term" value="C:nucleus"/>
    <property type="evidence" value="ECO:0000318"/>
    <property type="project" value="GO_Central"/>
</dbReference>
<name>A0A7M7RAU0_STRPU</name>
<evidence type="ECO:0000256" key="2">
    <source>
        <dbReference type="ARBA" id="ARBA00014939"/>
    </source>
</evidence>
<keyword evidence="3" id="KW-0647">Proteasome</keyword>
<protein>
    <recommendedName>
        <fullName evidence="2">26S proteasome non-ATPase regulatory subunit 8</fullName>
    </recommendedName>
    <alternativeName>
        <fullName evidence="5">26S proteasome regulatory subunit RPN12</fullName>
    </alternativeName>
</protein>
<dbReference type="OMA" id="LESAYMH"/>
<comment type="similarity">
    <text evidence="1">Belongs to the proteasome subunit S14 family.</text>
</comment>
<dbReference type="GO" id="GO:0008541">
    <property type="term" value="C:proteasome regulatory particle, lid subcomplex"/>
    <property type="evidence" value="ECO:0000318"/>
    <property type="project" value="GO_Central"/>
</dbReference>
<dbReference type="FunFam" id="1.25.40.990:FF:000001">
    <property type="entry name" value="26S proteasome non-ATPase regulatory subunit"/>
    <property type="match status" value="1"/>
</dbReference>
<dbReference type="PANTHER" id="PTHR12387">
    <property type="entry name" value="26S PROTEASOME NON-ATPASE REGULATORY SUBUNIT 8"/>
    <property type="match status" value="1"/>
</dbReference>
<dbReference type="InterPro" id="IPR000717">
    <property type="entry name" value="PCI_dom"/>
</dbReference>
<sequence length="264" mass="30458">MASLKATVTMYQELNKEWKKKTPDLNKCGEILGKLKIALLKLSFLPTSSSQPSQKELLIAREVLEIGVKWSVSKRDVQSFERYIAQLKPYYFDFRESMPVSPYRYELLGLNLLRLLSQNRLAEFHTELELLPAKDLQSNIYIKHPVSIEQYLMEGSYNKVFLAKGNVPADSYRVFMDILLETIRKEIAACVEKAYTKISFQEGARLLFLSSLPEVKAFAKERGWELGSDNCFQFQEEKKTDDAIPSYELALQAIDYAKELEMIV</sequence>
<dbReference type="GeneID" id="578485"/>
<dbReference type="GO" id="GO:0043161">
    <property type="term" value="P:proteasome-mediated ubiquitin-dependent protein catabolic process"/>
    <property type="evidence" value="ECO:0000318"/>
    <property type="project" value="GO_Central"/>
</dbReference>
<dbReference type="AlphaFoldDB" id="A0A7M7RAU0"/>
<reference evidence="7" key="2">
    <citation type="submission" date="2021-01" db="UniProtKB">
        <authorList>
            <consortium name="EnsemblMetazoa"/>
        </authorList>
    </citation>
    <scope>IDENTIFICATION</scope>
</reference>
<dbReference type="InParanoid" id="A0A7M7RAU0"/>
<dbReference type="FunCoup" id="A0A7M7RAU0">
    <property type="interactions" value="2238"/>
</dbReference>
<evidence type="ECO:0000313" key="8">
    <source>
        <dbReference type="Proteomes" id="UP000007110"/>
    </source>
</evidence>
<accession>A0A7M7RAU0</accession>
<proteinExistence type="inferred from homology"/>
<dbReference type="PANTHER" id="PTHR12387:SF0">
    <property type="entry name" value="26S PROTEASOME NON-ATPASE REGULATORY SUBUNIT 8"/>
    <property type="match status" value="1"/>
</dbReference>
<evidence type="ECO:0000256" key="3">
    <source>
        <dbReference type="ARBA" id="ARBA00022942"/>
    </source>
</evidence>
<dbReference type="EnsemblMetazoa" id="XM_778649">
    <property type="protein sequence ID" value="XP_783742"/>
    <property type="gene ID" value="LOC578485"/>
</dbReference>
<dbReference type="InterPro" id="IPR033464">
    <property type="entry name" value="CSN8_PSD8_EIF3K"/>
</dbReference>
<dbReference type="InterPro" id="IPR006746">
    <property type="entry name" value="26S_Psome_Rpn12"/>
</dbReference>